<proteinExistence type="predicted"/>
<feature type="compositionally biased region" description="Polar residues" evidence="1">
    <location>
        <begin position="184"/>
        <end position="202"/>
    </location>
</feature>
<dbReference type="Proteomes" id="UP001521222">
    <property type="component" value="Unassembled WGS sequence"/>
</dbReference>
<evidence type="ECO:0008006" key="5">
    <source>
        <dbReference type="Google" id="ProtNLM"/>
    </source>
</evidence>
<keyword evidence="2" id="KW-0732">Signal</keyword>
<evidence type="ECO:0000313" key="4">
    <source>
        <dbReference type="Proteomes" id="UP001521222"/>
    </source>
</evidence>
<feature type="compositionally biased region" description="Low complexity" evidence="1">
    <location>
        <begin position="113"/>
        <end position="171"/>
    </location>
</feature>
<evidence type="ECO:0000256" key="1">
    <source>
        <dbReference type="SAM" id="MobiDB-lite"/>
    </source>
</evidence>
<evidence type="ECO:0000256" key="2">
    <source>
        <dbReference type="SAM" id="SignalP"/>
    </source>
</evidence>
<sequence length="240" mass="23367">MHTSSLSAAMYGVLFAGLAVATGGEISLSNFTPRIDNLPAKCKTVYDTKIDACVSSDFALGATCSSACVAGLTKIGAAVKTGCASVDVGETSIIGVFQNDLGIAALCPNNQQSTTSSSSSSTAQTTLQTSTRTSAPVTTTAAPPTSTTQPSRASSSGLNLDTTATGATSTAIGNPTGAAPTLVTDPSSAPSSGGTSQLSNSDSGGGSPFDVVATGAAPQLRITTAALSAVAAAVLFIACV</sequence>
<feature type="region of interest" description="Disordered" evidence="1">
    <location>
        <begin position="113"/>
        <end position="206"/>
    </location>
</feature>
<keyword evidence="4" id="KW-1185">Reference proteome</keyword>
<comment type="caution">
    <text evidence="3">The sequence shown here is derived from an EMBL/GenBank/DDBJ whole genome shotgun (WGS) entry which is preliminary data.</text>
</comment>
<reference evidence="3 4" key="1">
    <citation type="submission" date="2024-02" db="EMBL/GenBank/DDBJ databases">
        <title>De novo assembly and annotation of 12 fungi associated with fruit tree decline syndrome in Ontario, Canada.</title>
        <authorList>
            <person name="Sulman M."/>
            <person name="Ellouze W."/>
            <person name="Ilyukhin E."/>
        </authorList>
    </citation>
    <scope>NUCLEOTIDE SEQUENCE [LARGE SCALE GENOMIC DNA]</scope>
    <source>
        <strain evidence="3 4">M97-236</strain>
    </source>
</reference>
<organism evidence="3 4">
    <name type="scientific">Nothophoma quercina</name>
    <dbReference type="NCBI Taxonomy" id="749835"/>
    <lineage>
        <taxon>Eukaryota</taxon>
        <taxon>Fungi</taxon>
        <taxon>Dikarya</taxon>
        <taxon>Ascomycota</taxon>
        <taxon>Pezizomycotina</taxon>
        <taxon>Dothideomycetes</taxon>
        <taxon>Pleosporomycetidae</taxon>
        <taxon>Pleosporales</taxon>
        <taxon>Pleosporineae</taxon>
        <taxon>Didymellaceae</taxon>
        <taxon>Nothophoma</taxon>
    </lineage>
</organism>
<feature type="chain" id="PRO_5047404470" description="Extracellular membrane protein CFEM domain-containing protein" evidence="2">
    <location>
        <begin position="22"/>
        <end position="240"/>
    </location>
</feature>
<feature type="signal peptide" evidence="2">
    <location>
        <begin position="1"/>
        <end position="21"/>
    </location>
</feature>
<evidence type="ECO:0000313" key="3">
    <source>
        <dbReference type="EMBL" id="KAL1601262.1"/>
    </source>
</evidence>
<name>A0ABR3RA95_9PLEO</name>
<protein>
    <recommendedName>
        <fullName evidence="5">Extracellular membrane protein CFEM domain-containing protein</fullName>
    </recommendedName>
</protein>
<gene>
    <name evidence="3" type="ORF">SLS59_005416</name>
</gene>
<accession>A0ABR3RA95</accession>
<dbReference type="EMBL" id="JAKIXB020000016">
    <property type="protein sequence ID" value="KAL1601262.1"/>
    <property type="molecule type" value="Genomic_DNA"/>
</dbReference>